<keyword evidence="10" id="KW-0611">Plant defense</keyword>
<keyword evidence="13" id="KW-0472">Membrane</keyword>
<dbReference type="InterPro" id="IPR032675">
    <property type="entry name" value="LRR_dom_sf"/>
</dbReference>
<dbReference type="FunFam" id="1.10.10.10:FF:000322">
    <property type="entry name" value="Probable disease resistance protein At1g63360"/>
    <property type="match status" value="1"/>
</dbReference>
<dbReference type="Pfam" id="PF00931">
    <property type="entry name" value="NB-ARC"/>
    <property type="match status" value="1"/>
</dbReference>
<dbReference type="InterPro" id="IPR044974">
    <property type="entry name" value="Disease_R_plants"/>
</dbReference>
<gene>
    <name evidence="18" type="ORF">K7X08_036832</name>
</gene>
<dbReference type="PANTHER" id="PTHR23155:SF1152">
    <property type="entry name" value="AAA+ ATPASE DOMAIN-CONTAINING PROTEIN"/>
    <property type="match status" value="1"/>
</dbReference>
<keyword evidence="7" id="KW-0381">Hypersensitive response</keyword>
<keyword evidence="9" id="KW-0547">Nucleotide-binding</keyword>
<dbReference type="GO" id="GO:0043531">
    <property type="term" value="F:ADP binding"/>
    <property type="evidence" value="ECO:0007669"/>
    <property type="project" value="InterPro"/>
</dbReference>
<evidence type="ECO:0000256" key="11">
    <source>
        <dbReference type="ARBA" id="ARBA00022840"/>
    </source>
</evidence>
<name>A0A9Q1L6Q3_9SOLA</name>
<comment type="subcellular location">
    <subcellularLocation>
        <location evidence="3">Cytoplasm</location>
    </subcellularLocation>
    <subcellularLocation>
        <location evidence="2">Membrane</location>
        <topology evidence="2">Peripheral membrane protein</topology>
    </subcellularLocation>
</comment>
<proteinExistence type="inferred from homology"/>
<evidence type="ECO:0000313" key="18">
    <source>
        <dbReference type="EMBL" id="KAJ8529997.1"/>
    </source>
</evidence>
<dbReference type="Gene3D" id="1.10.10.10">
    <property type="entry name" value="Winged helix-like DNA-binding domain superfamily/Winged helix DNA-binding domain"/>
    <property type="match status" value="1"/>
</dbReference>
<accession>A0A9Q1L6Q3</accession>
<comment type="function">
    <text evidence="1">Confers resistance to late blight (Phytophthora infestans) races carrying the avirulence gene Avr1. Resistance proteins guard the plant against pathogens that contain an appropriate avirulence protein via an indirect interaction with this avirulence protein. That triggers a defense system including the hypersensitive response, which restricts the pathogen growth.</text>
</comment>
<dbReference type="InterPro" id="IPR027417">
    <property type="entry name" value="P-loop_NTPase"/>
</dbReference>
<dbReference type="InterPro" id="IPR002182">
    <property type="entry name" value="NB-ARC"/>
</dbReference>
<evidence type="ECO:0000259" key="16">
    <source>
        <dbReference type="Pfam" id="PF23559"/>
    </source>
</evidence>
<evidence type="ECO:0000256" key="2">
    <source>
        <dbReference type="ARBA" id="ARBA00004170"/>
    </source>
</evidence>
<dbReference type="GO" id="GO:0005524">
    <property type="term" value="F:ATP binding"/>
    <property type="evidence" value="ECO:0007669"/>
    <property type="project" value="UniProtKB-KW"/>
</dbReference>
<feature type="domain" description="Disease resistance N-terminal" evidence="15">
    <location>
        <begin position="5"/>
        <end position="89"/>
    </location>
</feature>
<evidence type="ECO:0000256" key="13">
    <source>
        <dbReference type="ARBA" id="ARBA00023136"/>
    </source>
</evidence>
<evidence type="ECO:0000256" key="12">
    <source>
        <dbReference type="ARBA" id="ARBA00023054"/>
    </source>
</evidence>
<dbReference type="Pfam" id="PF18052">
    <property type="entry name" value="Rx_N"/>
    <property type="match status" value="1"/>
</dbReference>
<keyword evidence="6" id="KW-0433">Leucine-rich repeat</keyword>
<dbReference type="SUPFAM" id="SSF52058">
    <property type="entry name" value="L domain-like"/>
    <property type="match status" value="1"/>
</dbReference>
<dbReference type="Pfam" id="PF23598">
    <property type="entry name" value="LRR_14"/>
    <property type="match status" value="1"/>
</dbReference>
<reference evidence="19" key="1">
    <citation type="journal article" date="2023" name="Proc. Natl. Acad. Sci. U.S.A.">
        <title>Genomic and structural basis for evolution of tropane alkaloid biosynthesis.</title>
        <authorList>
            <person name="Wanga Y.-J."/>
            <person name="Taina T."/>
            <person name="Yua J.-Y."/>
            <person name="Lia J."/>
            <person name="Xua B."/>
            <person name="Chenc J."/>
            <person name="D'Auriad J.C."/>
            <person name="Huanga J.-P."/>
            <person name="Huanga S.-X."/>
        </authorList>
    </citation>
    <scope>NUCLEOTIDE SEQUENCE [LARGE SCALE GENOMIC DNA]</scope>
    <source>
        <strain evidence="19">cv. KIB-2019</strain>
    </source>
</reference>
<sequence length="908" mass="103233">MAYAVVTSLLTTLDQLLQFNPSLISGSRGSIDSLYGTLTFLQAFLEDMGNQIIDQEAMKFLEEKIRDAGYKSEDTIDLCLRRIHVADTEHGQNNARRELYVELQQITKVTDSIQGEVMKFKTDHQHMKDLPIRTTSLPLRSSLYAENTLVGLEDDFNIIRDQLFGQISELNVVSIVGMGGIGKSTLARRTFKHPSVLCRFDVSSWVTVSQEYDAKEMLLDVLSFGTPGAKEMFRSMSEDELLDQVHKKLKYKRYLIVLDDMWSIEAWDQVRRSFPDDENGSRIMITTRLLEVADCVGNDFPPHHMSFLNLEDSWKLLSLKIFGKEDCPPQLEEIGRQIAQQCQGLPLSIVVVAGLLSKINRTHDDWKEIAENVNSHVGSTSEQCLAILALSYNYLPYSLKACFLYMGVFLEDAEIDANRLIGVWCAEGFLKRISLKKPEKVAEECLEDLVSRSLIMVNSRERVSGKIKNCRIHDLVRLLCLREGKAEKFFQVISKCYQVSSDGVEVEHRLFLHEDAVRNQNLGLEKGNLDYIRTILCIRQPHTFLRDFECYKIVDSRFQLLRVLDVLMIHFLRFPAEITQLVHLRYLAFTTGTSIPASISNLWNLQTMIVIPVAHQLSWPLEIWKMSSLRHFFSGGISMPLPAPPKVKKFSGLENLEDLFLNTASSNWKAVFMAVPNIKELGVVINLDPNGWQNLIDSLVRLVDLQKLRIHLAIPSNVQFFRRPAALLSHVFPKKLKSLTLAATHLLWKDMTMIGNLPNLEVLKLEHFAFQGINWNLDEGGFEKLKLLEISKTDLVNWKATSDSLPCLECLILMHCYKLEEIPTEIGDIPTLKLIELHHCSQAAVTCAEEVLQEQQSFGNELLVISAYNTGVQYGVMKGEGDEEVAMASAYGSDVTYNYNHMGRSERS</sequence>
<dbReference type="InterPro" id="IPR036388">
    <property type="entry name" value="WH-like_DNA-bd_sf"/>
</dbReference>
<feature type="domain" description="Disease resistance R13L4/SHOC-2-like LRR" evidence="17">
    <location>
        <begin position="556"/>
        <end position="851"/>
    </location>
</feature>
<dbReference type="InterPro" id="IPR041118">
    <property type="entry name" value="Rx_N"/>
</dbReference>
<dbReference type="Gene3D" id="1.20.5.4130">
    <property type="match status" value="1"/>
</dbReference>
<keyword evidence="19" id="KW-1185">Reference proteome</keyword>
<organism evidence="18 19">
    <name type="scientific">Anisodus acutangulus</name>
    <dbReference type="NCBI Taxonomy" id="402998"/>
    <lineage>
        <taxon>Eukaryota</taxon>
        <taxon>Viridiplantae</taxon>
        <taxon>Streptophyta</taxon>
        <taxon>Embryophyta</taxon>
        <taxon>Tracheophyta</taxon>
        <taxon>Spermatophyta</taxon>
        <taxon>Magnoliopsida</taxon>
        <taxon>eudicotyledons</taxon>
        <taxon>Gunneridae</taxon>
        <taxon>Pentapetalae</taxon>
        <taxon>asterids</taxon>
        <taxon>lamiids</taxon>
        <taxon>Solanales</taxon>
        <taxon>Solanaceae</taxon>
        <taxon>Solanoideae</taxon>
        <taxon>Hyoscyameae</taxon>
        <taxon>Anisodus</taxon>
    </lineage>
</organism>
<evidence type="ECO:0000256" key="1">
    <source>
        <dbReference type="ARBA" id="ARBA00002074"/>
    </source>
</evidence>
<dbReference type="PANTHER" id="PTHR23155">
    <property type="entry name" value="DISEASE RESISTANCE PROTEIN RP"/>
    <property type="match status" value="1"/>
</dbReference>
<evidence type="ECO:0000256" key="7">
    <source>
        <dbReference type="ARBA" id="ARBA00022667"/>
    </source>
</evidence>
<feature type="domain" description="NB-ARC" evidence="14">
    <location>
        <begin position="155"/>
        <end position="326"/>
    </location>
</feature>
<dbReference type="Gene3D" id="3.80.10.10">
    <property type="entry name" value="Ribonuclease Inhibitor"/>
    <property type="match status" value="1"/>
</dbReference>
<dbReference type="FunFam" id="3.40.50.300:FF:001091">
    <property type="entry name" value="Probable disease resistance protein At1g61300"/>
    <property type="match status" value="1"/>
</dbReference>
<dbReference type="GO" id="GO:0051607">
    <property type="term" value="P:defense response to virus"/>
    <property type="evidence" value="ECO:0007669"/>
    <property type="project" value="UniProtKB-ARBA"/>
</dbReference>
<keyword evidence="12" id="KW-0175">Coiled coil</keyword>
<feature type="domain" description="Disease resistance protein winged helix" evidence="16">
    <location>
        <begin position="408"/>
        <end position="477"/>
    </location>
</feature>
<dbReference type="CDD" id="cd14798">
    <property type="entry name" value="RX-CC_like"/>
    <property type="match status" value="1"/>
</dbReference>
<dbReference type="GO" id="GO:0005737">
    <property type="term" value="C:cytoplasm"/>
    <property type="evidence" value="ECO:0007669"/>
    <property type="project" value="UniProtKB-SubCell"/>
</dbReference>
<dbReference type="Gene3D" id="1.10.8.430">
    <property type="entry name" value="Helical domain of apoptotic protease-activating factors"/>
    <property type="match status" value="1"/>
</dbReference>
<keyword evidence="11" id="KW-0067">ATP-binding</keyword>
<keyword evidence="8" id="KW-0677">Repeat</keyword>
<dbReference type="EMBL" id="JAJAGQ010000022">
    <property type="protein sequence ID" value="KAJ8529997.1"/>
    <property type="molecule type" value="Genomic_DNA"/>
</dbReference>
<dbReference type="InterPro" id="IPR038005">
    <property type="entry name" value="RX-like_CC"/>
</dbReference>
<protein>
    <submittedName>
        <fullName evidence="18">Uncharacterized protein</fullName>
    </submittedName>
</protein>
<evidence type="ECO:0000256" key="10">
    <source>
        <dbReference type="ARBA" id="ARBA00022821"/>
    </source>
</evidence>
<evidence type="ECO:0000259" key="17">
    <source>
        <dbReference type="Pfam" id="PF23598"/>
    </source>
</evidence>
<dbReference type="Proteomes" id="UP001152561">
    <property type="component" value="Unassembled WGS sequence"/>
</dbReference>
<dbReference type="GO" id="GO:0009626">
    <property type="term" value="P:plant-type hypersensitive response"/>
    <property type="evidence" value="ECO:0007669"/>
    <property type="project" value="UniProtKB-KW"/>
</dbReference>
<evidence type="ECO:0000256" key="9">
    <source>
        <dbReference type="ARBA" id="ARBA00022741"/>
    </source>
</evidence>
<comment type="similarity">
    <text evidence="4">Belongs to the disease resistance NB-LRR family.</text>
</comment>
<dbReference type="Gene3D" id="3.40.50.300">
    <property type="entry name" value="P-loop containing nucleotide triphosphate hydrolases"/>
    <property type="match status" value="1"/>
</dbReference>
<evidence type="ECO:0000256" key="3">
    <source>
        <dbReference type="ARBA" id="ARBA00004496"/>
    </source>
</evidence>
<dbReference type="OrthoDB" id="1296053at2759"/>
<dbReference type="SUPFAM" id="SSF52540">
    <property type="entry name" value="P-loop containing nucleoside triphosphate hydrolases"/>
    <property type="match status" value="1"/>
</dbReference>
<evidence type="ECO:0000259" key="14">
    <source>
        <dbReference type="Pfam" id="PF00931"/>
    </source>
</evidence>
<dbReference type="InterPro" id="IPR055414">
    <property type="entry name" value="LRR_R13L4/SHOC2-like"/>
</dbReference>
<dbReference type="InterPro" id="IPR042197">
    <property type="entry name" value="Apaf_helical"/>
</dbReference>
<comment type="caution">
    <text evidence="18">The sequence shown here is derived from an EMBL/GenBank/DDBJ whole genome shotgun (WGS) entry which is preliminary data.</text>
</comment>
<evidence type="ECO:0000256" key="5">
    <source>
        <dbReference type="ARBA" id="ARBA00022490"/>
    </source>
</evidence>
<evidence type="ECO:0000256" key="8">
    <source>
        <dbReference type="ARBA" id="ARBA00022737"/>
    </source>
</evidence>
<evidence type="ECO:0000256" key="4">
    <source>
        <dbReference type="ARBA" id="ARBA00008894"/>
    </source>
</evidence>
<dbReference type="AlphaFoldDB" id="A0A9Q1L6Q3"/>
<evidence type="ECO:0000256" key="6">
    <source>
        <dbReference type="ARBA" id="ARBA00022614"/>
    </source>
</evidence>
<dbReference type="PRINTS" id="PR00364">
    <property type="entry name" value="DISEASERSIST"/>
</dbReference>
<evidence type="ECO:0000259" key="15">
    <source>
        <dbReference type="Pfam" id="PF18052"/>
    </source>
</evidence>
<dbReference type="Pfam" id="PF23559">
    <property type="entry name" value="WHD_DRP"/>
    <property type="match status" value="1"/>
</dbReference>
<dbReference type="GO" id="GO:0016020">
    <property type="term" value="C:membrane"/>
    <property type="evidence" value="ECO:0007669"/>
    <property type="project" value="UniProtKB-SubCell"/>
</dbReference>
<dbReference type="InterPro" id="IPR058922">
    <property type="entry name" value="WHD_DRP"/>
</dbReference>
<evidence type="ECO:0000313" key="19">
    <source>
        <dbReference type="Proteomes" id="UP001152561"/>
    </source>
</evidence>
<keyword evidence="5" id="KW-0963">Cytoplasm</keyword>